<dbReference type="EMBL" id="CAJVPQ010000178">
    <property type="protein sequence ID" value="CAG8453881.1"/>
    <property type="molecule type" value="Genomic_DNA"/>
</dbReference>
<dbReference type="OrthoDB" id="2408580at2759"/>
<comment type="caution">
    <text evidence="1">The sequence shown here is derived from an EMBL/GenBank/DDBJ whole genome shotgun (WGS) entry which is preliminary data.</text>
</comment>
<sequence length="140" mass="15957">MKLYLLVSVYQNGKQIVKSSATSIEPPGLLSDLLKITLSINDIPNANISVDFQREKSNDWHIVSKGIQRRFGNIKYLKGSALRFTWNDENNNTNISQIENHKNAFNILMNNATDIHLPPAQGSNTRNKLLYNHIIELLRI</sequence>
<evidence type="ECO:0000313" key="1">
    <source>
        <dbReference type="EMBL" id="CAG8453881.1"/>
    </source>
</evidence>
<accession>A0A9N8VLS9</accession>
<gene>
    <name evidence="1" type="ORF">FCALED_LOCUS1385</name>
</gene>
<name>A0A9N8VLS9_9GLOM</name>
<organism evidence="1 2">
    <name type="scientific">Funneliformis caledonium</name>
    <dbReference type="NCBI Taxonomy" id="1117310"/>
    <lineage>
        <taxon>Eukaryota</taxon>
        <taxon>Fungi</taxon>
        <taxon>Fungi incertae sedis</taxon>
        <taxon>Mucoromycota</taxon>
        <taxon>Glomeromycotina</taxon>
        <taxon>Glomeromycetes</taxon>
        <taxon>Glomerales</taxon>
        <taxon>Glomeraceae</taxon>
        <taxon>Funneliformis</taxon>
    </lineage>
</organism>
<keyword evidence="2" id="KW-1185">Reference proteome</keyword>
<proteinExistence type="predicted"/>
<dbReference type="AlphaFoldDB" id="A0A9N8VLS9"/>
<protein>
    <submittedName>
        <fullName evidence="1">8483_t:CDS:1</fullName>
    </submittedName>
</protein>
<reference evidence="1" key="1">
    <citation type="submission" date="2021-06" db="EMBL/GenBank/DDBJ databases">
        <authorList>
            <person name="Kallberg Y."/>
            <person name="Tangrot J."/>
            <person name="Rosling A."/>
        </authorList>
    </citation>
    <scope>NUCLEOTIDE SEQUENCE</scope>
    <source>
        <strain evidence="1">UK204</strain>
    </source>
</reference>
<dbReference type="Proteomes" id="UP000789570">
    <property type="component" value="Unassembled WGS sequence"/>
</dbReference>
<evidence type="ECO:0000313" key="2">
    <source>
        <dbReference type="Proteomes" id="UP000789570"/>
    </source>
</evidence>